<dbReference type="AlphaFoldDB" id="A0A9R0E1A6"/>
<evidence type="ECO:0000313" key="1">
    <source>
        <dbReference type="Proteomes" id="UP000829999"/>
    </source>
</evidence>
<dbReference type="GeneID" id="126911873"/>
<sequence>MYDEMYEYIDNSNQPITPINAFDKRKLDERYKLPELKSTTTEKFIASDSEHVEYKPMPILKPKPKTLRHHAKRARVSNAQRPLDIFYRKMTFDNDERNRPQKWTHCLDVITPYLNGYDDNETVIKKIDASSRYIRKLSHLLSFNATGSTTSNIQSTLYKISKLQLKIFQWDVSAIRKVLRVIIKNGTHDFRGLKYGLKGLFANWRLDLSNVDTFLKQSKIYRPPCLQVSEDYVTTTSTVRSTVSKTEDNSS</sequence>
<protein>
    <submittedName>
        <fullName evidence="2">Uncharacterized protein LOC126911873</fullName>
    </submittedName>
</protein>
<dbReference type="OrthoDB" id="7353376at2759"/>
<proteinExistence type="predicted"/>
<organism evidence="1 2">
    <name type="scientific">Spodoptera frugiperda</name>
    <name type="common">Fall armyworm</name>
    <dbReference type="NCBI Taxonomy" id="7108"/>
    <lineage>
        <taxon>Eukaryota</taxon>
        <taxon>Metazoa</taxon>
        <taxon>Ecdysozoa</taxon>
        <taxon>Arthropoda</taxon>
        <taxon>Hexapoda</taxon>
        <taxon>Insecta</taxon>
        <taxon>Pterygota</taxon>
        <taxon>Neoptera</taxon>
        <taxon>Endopterygota</taxon>
        <taxon>Lepidoptera</taxon>
        <taxon>Glossata</taxon>
        <taxon>Ditrysia</taxon>
        <taxon>Noctuoidea</taxon>
        <taxon>Noctuidae</taxon>
        <taxon>Amphipyrinae</taxon>
        <taxon>Spodoptera</taxon>
    </lineage>
</organism>
<evidence type="ECO:0000313" key="2">
    <source>
        <dbReference type="RefSeq" id="XP_050556928.1"/>
    </source>
</evidence>
<keyword evidence="1" id="KW-1185">Reference proteome</keyword>
<name>A0A9R0E1A6_SPOFR</name>
<dbReference type="RefSeq" id="XP_050556928.1">
    <property type="nucleotide sequence ID" value="XM_050700971.1"/>
</dbReference>
<gene>
    <name evidence="2" type="primary">LOC126911873</name>
</gene>
<accession>A0A9R0E1A6</accession>
<reference evidence="2" key="1">
    <citation type="submission" date="2025-08" db="UniProtKB">
        <authorList>
            <consortium name="RefSeq"/>
        </authorList>
    </citation>
    <scope>IDENTIFICATION</scope>
    <source>
        <tissue evidence="2">Whole larval tissue</tissue>
    </source>
</reference>
<dbReference type="Proteomes" id="UP000829999">
    <property type="component" value="Chromosome 19"/>
</dbReference>